<feature type="transmembrane region" description="Helical" evidence="1">
    <location>
        <begin position="27"/>
        <end position="47"/>
    </location>
</feature>
<evidence type="ECO:0000313" key="3">
    <source>
        <dbReference type="Proteomes" id="UP000184520"/>
    </source>
</evidence>
<organism evidence="2 3">
    <name type="scientific">Marisediminitalea aggregata</name>
    <dbReference type="NCBI Taxonomy" id="634436"/>
    <lineage>
        <taxon>Bacteria</taxon>
        <taxon>Pseudomonadati</taxon>
        <taxon>Pseudomonadota</taxon>
        <taxon>Gammaproteobacteria</taxon>
        <taxon>Alteromonadales</taxon>
        <taxon>Alteromonadaceae</taxon>
        <taxon>Marisediminitalea</taxon>
    </lineage>
</organism>
<name>A0A1M5PL90_9ALTE</name>
<feature type="transmembrane region" description="Helical" evidence="1">
    <location>
        <begin position="115"/>
        <end position="133"/>
    </location>
</feature>
<keyword evidence="3" id="KW-1185">Reference proteome</keyword>
<protein>
    <submittedName>
        <fullName evidence="2">Uncharacterized protein</fullName>
    </submittedName>
</protein>
<feature type="transmembrane region" description="Helical" evidence="1">
    <location>
        <begin position="83"/>
        <end position="103"/>
    </location>
</feature>
<dbReference type="Proteomes" id="UP000184520">
    <property type="component" value="Unassembled WGS sequence"/>
</dbReference>
<dbReference type="AlphaFoldDB" id="A0A1M5PL90"/>
<reference evidence="3" key="1">
    <citation type="submission" date="2016-11" db="EMBL/GenBank/DDBJ databases">
        <authorList>
            <person name="Varghese N."/>
            <person name="Submissions S."/>
        </authorList>
    </citation>
    <scope>NUCLEOTIDE SEQUENCE [LARGE SCALE GENOMIC DNA]</scope>
    <source>
        <strain evidence="3">CGMCC 1.8995</strain>
    </source>
</reference>
<dbReference type="EMBL" id="FQWD01000006">
    <property type="protein sequence ID" value="SHH02537.1"/>
    <property type="molecule type" value="Genomic_DNA"/>
</dbReference>
<keyword evidence="1" id="KW-0472">Membrane</keyword>
<feature type="transmembrane region" description="Helical" evidence="1">
    <location>
        <begin position="53"/>
        <end position="71"/>
    </location>
</feature>
<keyword evidence="1" id="KW-1133">Transmembrane helix</keyword>
<evidence type="ECO:0000256" key="1">
    <source>
        <dbReference type="SAM" id="Phobius"/>
    </source>
</evidence>
<keyword evidence="1" id="KW-0812">Transmembrane</keyword>
<sequence length="151" mass="17027">MFDLYGLKWPRSFEFVAVQRSVSELKVVIFAFGIVLTLLIVIFGLLQNASFKPYATFTFAYSILLLLFASWSEDHPIFARSSVYVVGSLVVITSVYQTTVGFFETGASIYTLYHGLIWLYTLAVVFMTTRALGPKTHIRSEEKTSSNVVNQ</sequence>
<accession>A0A1M5PL90</accession>
<dbReference type="STRING" id="634436.SAMN05216361_3505"/>
<evidence type="ECO:0000313" key="2">
    <source>
        <dbReference type="EMBL" id="SHH02537.1"/>
    </source>
</evidence>
<proteinExistence type="predicted"/>
<gene>
    <name evidence="2" type="ORF">SAMN05216361_3505</name>
</gene>
<dbReference type="RefSeq" id="WP_073324481.1">
    <property type="nucleotide sequence ID" value="NZ_FQWD01000006.1"/>
</dbReference>